<feature type="region of interest" description="Disordered" evidence="2">
    <location>
        <begin position="767"/>
        <end position="820"/>
    </location>
</feature>
<evidence type="ECO:0000256" key="2">
    <source>
        <dbReference type="SAM" id="MobiDB-lite"/>
    </source>
</evidence>
<organism evidence="4 5">
    <name type="scientific">Nematocida displodere</name>
    <dbReference type="NCBI Taxonomy" id="1805483"/>
    <lineage>
        <taxon>Eukaryota</taxon>
        <taxon>Fungi</taxon>
        <taxon>Fungi incertae sedis</taxon>
        <taxon>Microsporidia</taxon>
        <taxon>Nematocida</taxon>
    </lineage>
</organism>
<name>A0A177EDP3_9MICR</name>
<feature type="region of interest" description="Disordered" evidence="2">
    <location>
        <begin position="54"/>
        <end position="74"/>
    </location>
</feature>
<reference evidence="4 5" key="1">
    <citation type="submission" date="2016-02" db="EMBL/GenBank/DDBJ databases">
        <title>Discovery of a natural microsporidian pathogen with a broad tissue tropism in Caenorhabditis elegans.</title>
        <authorList>
            <person name="Luallen R.J."/>
            <person name="Reinke A.W."/>
            <person name="Tong L."/>
            <person name="Botts M.R."/>
            <person name="Felix M.-A."/>
            <person name="Troemel E.R."/>
        </authorList>
    </citation>
    <scope>NUCLEOTIDE SEQUENCE [LARGE SCALE GENOMIC DNA]</scope>
    <source>
        <strain evidence="4 5">JUm2807</strain>
    </source>
</reference>
<evidence type="ECO:0000313" key="4">
    <source>
        <dbReference type="EMBL" id="OAG29282.1"/>
    </source>
</evidence>
<keyword evidence="3" id="KW-0732">Signal</keyword>
<evidence type="ECO:0000313" key="5">
    <source>
        <dbReference type="Proteomes" id="UP000185944"/>
    </source>
</evidence>
<feature type="coiled-coil region" evidence="1">
    <location>
        <begin position="711"/>
        <end position="745"/>
    </location>
</feature>
<feature type="compositionally biased region" description="Polar residues" evidence="2">
    <location>
        <begin position="802"/>
        <end position="820"/>
    </location>
</feature>
<dbReference type="VEuPathDB" id="MicrosporidiaDB:NEDG_01355"/>
<comment type="caution">
    <text evidence="4">The sequence shown here is derived from an EMBL/GenBank/DDBJ whole genome shotgun (WGS) entry which is preliminary data.</text>
</comment>
<feature type="compositionally biased region" description="Polar residues" evidence="2">
    <location>
        <begin position="55"/>
        <end position="71"/>
    </location>
</feature>
<dbReference type="GeneID" id="93647705"/>
<accession>A0A177EDP3</accession>
<sequence length="820" mass="93236">MRILEIFTELLAVIGLSGLVTDRGMVPRAAANSIDTVTGRRYHSIAKRFFEKSNDISSSPGYDGGSESNGPGPTFVIKNVFETRTPEENTTPNPNQVTVEENVSVEGNIRVSVGTAMEPDDSVEEHRGLDTEENGWFGTAMEPDDSVEEHRDLDTEEDSEGDSVECSTNDRDCQYVYDDVEEECSEGSNMDKENMPAATIFIKPSKLVLQVLDCPSFDYNVPEASQTAFDSQINDTFTLPGKVLQHQIYLVEPADASSYINQALFLAPETSPSVYIDLEKQCDSEKIYKPLLATEFDIWAAETKLAKEKKVVGTFLKDLKSMVKDLDSKVKEQQQCFDLNQDPEHLPDICDKEELYPILSAYIGMEKIMSAHRLLAVDHASHAYKFFSKKLEGSIEALHEELGKHTMDELFERGVSTKETLNSIAQLIHYSRHNAQQIENSAMDILAKTKVFASVLVEDGLEEAYNLLRPIREIAKIKENLDMIADSPCDIEYFSNVKKEFLQNDIPWMYRLYSDLVIMADNIFLNYLEDAEIVVDKETAKLESTQLREHDMEVLKHLVYHGKSEIQVLEEMEKSLGLVSKSIDIEKDYVKRLVKMDKSEDMAALFEDPMEHLPFYHKVLNSLERISENANKNLRCPDEKLLECIDKEVREIVNIVKEDNARLKTVFTGDNINPETTSLVQTTMLIRMLQNIPGNINTKPLKEYTEHVAPIEEKEEAMKIMAKELEDYKKALQAMTKAILLKEENTSRQFDVFFKLHPIYEEIVRSRKHTPDTDTDQATEDSQHIYTTPQEPGPSQCECECESTTSINLNPHHPQTNPEN</sequence>
<feature type="region of interest" description="Disordered" evidence="2">
    <location>
        <begin position="134"/>
        <end position="168"/>
    </location>
</feature>
<keyword evidence="1" id="KW-0175">Coiled coil</keyword>
<dbReference type="Proteomes" id="UP000185944">
    <property type="component" value="Unassembled WGS sequence"/>
</dbReference>
<dbReference type="EMBL" id="LTDL01000041">
    <property type="protein sequence ID" value="OAG29282.1"/>
    <property type="molecule type" value="Genomic_DNA"/>
</dbReference>
<protein>
    <submittedName>
        <fullName evidence="4">Uncharacterized protein</fullName>
    </submittedName>
</protein>
<proteinExistence type="predicted"/>
<keyword evidence="5" id="KW-1185">Reference proteome</keyword>
<evidence type="ECO:0000256" key="3">
    <source>
        <dbReference type="SAM" id="SignalP"/>
    </source>
</evidence>
<dbReference type="AlphaFoldDB" id="A0A177EDP3"/>
<evidence type="ECO:0000256" key="1">
    <source>
        <dbReference type="SAM" id="Coils"/>
    </source>
</evidence>
<dbReference type="RefSeq" id="XP_067543961.1">
    <property type="nucleotide sequence ID" value="XM_067688773.1"/>
</dbReference>
<feature type="chain" id="PRO_5008060300" evidence="3">
    <location>
        <begin position="19"/>
        <end position="820"/>
    </location>
</feature>
<gene>
    <name evidence="4" type="ORF">NEDG_01355</name>
</gene>
<feature type="signal peptide" evidence="3">
    <location>
        <begin position="1"/>
        <end position="18"/>
    </location>
</feature>
<feature type="compositionally biased region" description="Acidic residues" evidence="2">
    <location>
        <begin position="154"/>
        <end position="163"/>
    </location>
</feature>